<sequence length="719" mass="79883">MATNLFHELRDAARANDVDKIKTVLRSARAAKKFDWSLVEYGLGQSAWFGSEDAVAHLLRESAGFLVPGGSMFDPPFLKAVRANEVAIAAMLPEAGANPNAVEDGDGWSALHVACHNGSLEMVNLLLGAKAELNLRIRDGSTPLVFAVKVGAKDVVGALVKQRGLAMRDIAGDQLFWRAVARSNPWDIAELLAPHNCAEALTLDAVSACKQFWTITADWDPAVEKYVISQIESVYDLLYGPMPLLPSINSDRFRWIHFPANNLAWIEATVIKWYEDTQSLIGLLSSLAHCHQGQYPHSRFRQPSCQVHGKHIWISIPYLSYETALSLQRLQDTIQLVVDSTALDTQLESLCTDDLLVKAYMALGGEGLHIRRTLDQYFYPNFGTRLWILILKGKLVITSITEPSDPSVALGGSQPPEDRLNAGLNMRNGIRHVRDIYDFVARFTNQSCGLFDRHVPFSEAYQFFSMFKAPVGVAAGRKAELSAELWSALSAASSWLKNFGPETRLLAEVKEIRDELNMLSAVLDSQRLVLPELGPRLLEVYGSPRNDVDPALVLRNFEEQRKLVELNLQEIQPLDRQEAYVYDSVSSLLDLKQRHANPFEARLAREQAAGAARTGKTVMVFTIVTIIFLPISFITSFFTIEIAELPRTEGSNALQLSFVMKYVFGVGFAVSVPLILVAFAAQDWSLGFKATYERFQDWRKPVAPLAVPAPIKEPEPSSV</sequence>
<dbReference type="SUPFAM" id="SSF48403">
    <property type="entry name" value="Ankyrin repeat"/>
    <property type="match status" value="1"/>
</dbReference>
<dbReference type="InterPro" id="IPR045863">
    <property type="entry name" value="CorA_TM1_TM2"/>
</dbReference>
<keyword evidence="4 6" id="KW-0472">Membrane</keyword>
<evidence type="ECO:0000256" key="6">
    <source>
        <dbReference type="SAM" id="Phobius"/>
    </source>
</evidence>
<evidence type="ECO:0000256" key="5">
    <source>
        <dbReference type="PROSITE-ProRule" id="PRU00023"/>
    </source>
</evidence>
<evidence type="ECO:0000256" key="3">
    <source>
        <dbReference type="ARBA" id="ARBA00022989"/>
    </source>
</evidence>
<dbReference type="SUPFAM" id="SSF144083">
    <property type="entry name" value="Magnesium transport protein CorA, transmembrane region"/>
    <property type="match status" value="1"/>
</dbReference>
<comment type="caution">
    <text evidence="7">The sequence shown here is derived from an EMBL/GenBank/DDBJ whole genome shotgun (WGS) entry which is preliminary data.</text>
</comment>
<accession>A0ABR4FWP8</accession>
<dbReference type="Proteomes" id="UP001610563">
    <property type="component" value="Unassembled WGS sequence"/>
</dbReference>
<name>A0ABR4FWP8_9EURO</name>
<evidence type="ECO:0008006" key="9">
    <source>
        <dbReference type="Google" id="ProtNLM"/>
    </source>
</evidence>
<dbReference type="SMART" id="SM00248">
    <property type="entry name" value="ANK"/>
    <property type="match status" value="3"/>
</dbReference>
<keyword evidence="3 6" id="KW-1133">Transmembrane helix</keyword>
<dbReference type="Gene3D" id="1.25.40.20">
    <property type="entry name" value="Ankyrin repeat-containing domain"/>
    <property type="match status" value="1"/>
</dbReference>
<evidence type="ECO:0000256" key="4">
    <source>
        <dbReference type="ARBA" id="ARBA00023136"/>
    </source>
</evidence>
<evidence type="ECO:0000256" key="2">
    <source>
        <dbReference type="ARBA" id="ARBA00022692"/>
    </source>
</evidence>
<dbReference type="Pfam" id="PF12796">
    <property type="entry name" value="Ank_2"/>
    <property type="match status" value="1"/>
</dbReference>
<dbReference type="Gene3D" id="1.20.58.340">
    <property type="entry name" value="Magnesium transport protein CorA, transmembrane region"/>
    <property type="match status" value="1"/>
</dbReference>
<dbReference type="InterPro" id="IPR036770">
    <property type="entry name" value="Ankyrin_rpt-contain_sf"/>
</dbReference>
<dbReference type="InterPro" id="IPR002523">
    <property type="entry name" value="MgTranspt_CorA/ZnTranspt_ZntB"/>
</dbReference>
<organism evidence="7 8">
    <name type="scientific">Aspergillus keveii</name>
    <dbReference type="NCBI Taxonomy" id="714993"/>
    <lineage>
        <taxon>Eukaryota</taxon>
        <taxon>Fungi</taxon>
        <taxon>Dikarya</taxon>
        <taxon>Ascomycota</taxon>
        <taxon>Pezizomycotina</taxon>
        <taxon>Eurotiomycetes</taxon>
        <taxon>Eurotiomycetidae</taxon>
        <taxon>Eurotiales</taxon>
        <taxon>Aspergillaceae</taxon>
        <taxon>Aspergillus</taxon>
        <taxon>Aspergillus subgen. Nidulantes</taxon>
    </lineage>
</organism>
<dbReference type="PANTHER" id="PTHR47685">
    <property type="entry name" value="MAGNESIUM TRANSPORT PROTEIN CORA"/>
    <property type="match status" value="1"/>
</dbReference>
<dbReference type="Pfam" id="PF01544">
    <property type="entry name" value="CorA"/>
    <property type="match status" value="1"/>
</dbReference>
<evidence type="ECO:0000313" key="8">
    <source>
        <dbReference type="Proteomes" id="UP001610563"/>
    </source>
</evidence>
<protein>
    <recommendedName>
        <fullName evidence="9">Ankyrin repeat protein</fullName>
    </recommendedName>
</protein>
<keyword evidence="5" id="KW-0040">ANK repeat</keyword>
<dbReference type="InterPro" id="IPR050829">
    <property type="entry name" value="CorA_MIT"/>
</dbReference>
<dbReference type="InterPro" id="IPR002110">
    <property type="entry name" value="Ankyrin_rpt"/>
</dbReference>
<keyword evidence="8" id="KW-1185">Reference proteome</keyword>
<feature type="transmembrane region" description="Helical" evidence="6">
    <location>
        <begin position="618"/>
        <end position="638"/>
    </location>
</feature>
<feature type="repeat" description="ANK" evidence="5">
    <location>
        <begin position="106"/>
        <end position="138"/>
    </location>
</feature>
<evidence type="ECO:0000256" key="1">
    <source>
        <dbReference type="ARBA" id="ARBA00004141"/>
    </source>
</evidence>
<reference evidence="7 8" key="1">
    <citation type="submission" date="2024-07" db="EMBL/GenBank/DDBJ databases">
        <title>Section-level genome sequencing and comparative genomics of Aspergillus sections Usti and Cavernicolus.</title>
        <authorList>
            <consortium name="Lawrence Berkeley National Laboratory"/>
            <person name="Nybo J.L."/>
            <person name="Vesth T.C."/>
            <person name="Theobald S."/>
            <person name="Frisvad J.C."/>
            <person name="Larsen T.O."/>
            <person name="Kjaerboelling I."/>
            <person name="Rothschild-Mancinelli K."/>
            <person name="Lyhne E.K."/>
            <person name="Kogle M.E."/>
            <person name="Barry K."/>
            <person name="Clum A."/>
            <person name="Na H."/>
            <person name="Ledsgaard L."/>
            <person name="Lin J."/>
            <person name="Lipzen A."/>
            <person name="Kuo A."/>
            <person name="Riley R."/>
            <person name="Mondo S."/>
            <person name="Labutti K."/>
            <person name="Haridas S."/>
            <person name="Pangalinan J."/>
            <person name="Salamov A.A."/>
            <person name="Simmons B.A."/>
            <person name="Magnuson J.K."/>
            <person name="Chen J."/>
            <person name="Drula E."/>
            <person name="Henrissat B."/>
            <person name="Wiebenga A."/>
            <person name="Lubbers R.J."/>
            <person name="Gomes A.C."/>
            <person name="Makela M.R."/>
            <person name="Stajich J."/>
            <person name="Grigoriev I.V."/>
            <person name="Mortensen U.H."/>
            <person name="De Vries R.P."/>
            <person name="Baker S.E."/>
            <person name="Andersen M.R."/>
        </authorList>
    </citation>
    <scope>NUCLEOTIDE SEQUENCE [LARGE SCALE GENOMIC DNA]</scope>
    <source>
        <strain evidence="7 8">CBS 209.92</strain>
    </source>
</reference>
<gene>
    <name evidence="7" type="ORF">BJX66DRAFT_340990</name>
</gene>
<keyword evidence="2 6" id="KW-0812">Transmembrane</keyword>
<dbReference type="PROSITE" id="PS50297">
    <property type="entry name" value="ANK_REP_REGION"/>
    <property type="match status" value="1"/>
</dbReference>
<dbReference type="PANTHER" id="PTHR47685:SF1">
    <property type="entry name" value="MAGNESIUM TRANSPORT PROTEIN CORA"/>
    <property type="match status" value="1"/>
</dbReference>
<evidence type="ECO:0000313" key="7">
    <source>
        <dbReference type="EMBL" id="KAL2787679.1"/>
    </source>
</evidence>
<dbReference type="EMBL" id="JBFTWV010000092">
    <property type="protein sequence ID" value="KAL2787679.1"/>
    <property type="molecule type" value="Genomic_DNA"/>
</dbReference>
<proteinExistence type="predicted"/>
<feature type="transmembrane region" description="Helical" evidence="6">
    <location>
        <begin position="659"/>
        <end position="681"/>
    </location>
</feature>
<dbReference type="PROSITE" id="PS50088">
    <property type="entry name" value="ANK_REPEAT"/>
    <property type="match status" value="1"/>
</dbReference>
<comment type="subcellular location">
    <subcellularLocation>
        <location evidence="1">Membrane</location>
        <topology evidence="1">Multi-pass membrane protein</topology>
    </subcellularLocation>
</comment>